<gene>
    <name evidence="2" type="ORF">HG535_0A05660</name>
</gene>
<organism evidence="2 3">
    <name type="scientific">Zygotorulaspora mrakii</name>
    <name type="common">Zygosaccharomyces mrakii</name>
    <dbReference type="NCBI Taxonomy" id="42260"/>
    <lineage>
        <taxon>Eukaryota</taxon>
        <taxon>Fungi</taxon>
        <taxon>Dikarya</taxon>
        <taxon>Ascomycota</taxon>
        <taxon>Saccharomycotina</taxon>
        <taxon>Saccharomycetes</taxon>
        <taxon>Saccharomycetales</taxon>
        <taxon>Saccharomycetaceae</taxon>
        <taxon>Zygotorulaspora</taxon>
    </lineage>
</organism>
<dbReference type="RefSeq" id="XP_037142353.1">
    <property type="nucleotide sequence ID" value="XM_037286458.1"/>
</dbReference>
<dbReference type="Pfam" id="PF17242">
    <property type="entry name" value="DUF5315"/>
    <property type="match status" value="1"/>
</dbReference>
<sequence length="310" mass="34885">MSEIPGLSYTATNNEDEEHDGESFINIPRTIPSTNTNYNNAYLKRSDATDKNGGGDAKVSETAWGANRSHIFNFEPSTPPAQSVREFAKTHPEQFYSTIEDEDEEKDGNEQTGEDRQNVQGEMREDIQDNYYNDHDDEADDADDAENDDEFDSFAESKGDSEIHGTDHYGKLETHPKTDNQDTLWTEIDALDDVKNLAQTIDLYEGFPLGFEDQLQKIRESHAQVLRAMRDRNARIEEEKRHEITSKSDSQNSGGLPNANANTSMSRVASNATGKPDRNIKHDTSGPTVLPDEDKYIQEMIDSIKALRTS</sequence>
<feature type="compositionally biased region" description="Acidic residues" evidence="1">
    <location>
        <begin position="135"/>
        <end position="153"/>
    </location>
</feature>
<dbReference type="GeneID" id="59234261"/>
<feature type="compositionally biased region" description="Polar residues" evidence="1">
    <location>
        <begin position="247"/>
        <end position="273"/>
    </location>
</feature>
<dbReference type="OrthoDB" id="4065597at2759"/>
<feature type="compositionally biased region" description="Basic and acidic residues" evidence="1">
    <location>
        <begin position="236"/>
        <end position="246"/>
    </location>
</feature>
<feature type="compositionally biased region" description="Basic and acidic residues" evidence="1">
    <location>
        <begin position="155"/>
        <end position="179"/>
    </location>
</feature>
<dbReference type="AlphaFoldDB" id="A0A7H9AWA9"/>
<reference evidence="2 3" key="1">
    <citation type="submission" date="2020-07" db="EMBL/GenBank/DDBJ databases">
        <title>The yeast mating-type switching endonuclease HO is a domesticated member of an unorthodox homing genetic element family.</title>
        <authorList>
            <person name="Coughlan A.Y."/>
            <person name="Lombardi L."/>
            <person name="Braun-Galleani S."/>
            <person name="Martos A.R."/>
            <person name="Galeote V."/>
            <person name="Bigey F."/>
            <person name="Dequin S."/>
            <person name="Byrne K.P."/>
            <person name="Wolfe K.H."/>
        </authorList>
    </citation>
    <scope>NUCLEOTIDE SEQUENCE [LARGE SCALE GENOMIC DNA]</scope>
    <source>
        <strain evidence="2 3">NRRL Y-6702</strain>
    </source>
</reference>
<proteinExistence type="predicted"/>
<accession>A0A7H9AWA9</accession>
<feature type="region of interest" description="Disordered" evidence="1">
    <location>
        <begin position="236"/>
        <end position="295"/>
    </location>
</feature>
<feature type="region of interest" description="Disordered" evidence="1">
    <location>
        <begin position="1"/>
        <end position="39"/>
    </location>
</feature>
<evidence type="ECO:0000313" key="2">
    <source>
        <dbReference type="EMBL" id="QLG70625.1"/>
    </source>
</evidence>
<evidence type="ECO:0000313" key="3">
    <source>
        <dbReference type="Proteomes" id="UP000509704"/>
    </source>
</evidence>
<protein>
    <submittedName>
        <fullName evidence="2">Uncharacterized protein</fullName>
    </submittedName>
</protein>
<keyword evidence="3" id="KW-1185">Reference proteome</keyword>
<dbReference type="KEGG" id="zmk:HG535_0A05660"/>
<name>A0A7H9AWA9_ZYGMR</name>
<feature type="compositionally biased region" description="Basic and acidic residues" evidence="1">
    <location>
        <begin position="113"/>
        <end position="127"/>
    </location>
</feature>
<dbReference type="EMBL" id="CP058604">
    <property type="protein sequence ID" value="QLG70625.1"/>
    <property type="molecule type" value="Genomic_DNA"/>
</dbReference>
<evidence type="ECO:0000256" key="1">
    <source>
        <dbReference type="SAM" id="MobiDB-lite"/>
    </source>
</evidence>
<dbReference type="Proteomes" id="UP000509704">
    <property type="component" value="Chromosome 1"/>
</dbReference>
<feature type="region of interest" description="Disordered" evidence="1">
    <location>
        <begin position="96"/>
        <end position="179"/>
    </location>
</feature>
<feature type="compositionally biased region" description="Basic and acidic residues" evidence="1">
    <location>
        <begin position="275"/>
        <end position="284"/>
    </location>
</feature>